<dbReference type="GO" id="GO:0003677">
    <property type="term" value="F:DNA binding"/>
    <property type="evidence" value="ECO:0007669"/>
    <property type="project" value="InterPro"/>
</dbReference>
<protein>
    <submittedName>
        <fullName evidence="2">Transcriptional regulator</fullName>
    </submittedName>
</protein>
<sequence>MVGRARDVNRAQLGAALRALRMASGKEAKAVARSALMSPSKLSKIENARLAPSAADVERILTAIGVSDEVKAEYTAAARASATETTAWRLLKRIGTHKGQQAAGALEAQMSMLRLFQPALVPGLLQTPEYIRAVLRRHSLSEDTLIRTVNGRLERQSVLYDGTKSLRFIITEPVLRWRIVPPQVMAAQLDRIASVSRLPHVDIRVVPLGVRQYDFANHAFVIRDDRMVTVETVHAEVVVTDPRDIGLYIGKFEGFEQAAVSGDDMLTLVAKIRDGFLRQQETG</sequence>
<accession>A0A2M8LUM0</accession>
<comment type="caution">
    <text evidence="2">The sequence shown here is derived from an EMBL/GenBank/DDBJ whole genome shotgun (WGS) entry which is preliminary data.</text>
</comment>
<proteinExistence type="predicted"/>
<dbReference type="Pfam" id="PF19054">
    <property type="entry name" value="DUF5753"/>
    <property type="match status" value="1"/>
</dbReference>
<dbReference type="CDD" id="cd00093">
    <property type="entry name" value="HTH_XRE"/>
    <property type="match status" value="1"/>
</dbReference>
<name>A0A2M8LUM0_9ACTN</name>
<dbReference type="InterPro" id="IPR001387">
    <property type="entry name" value="Cro/C1-type_HTH"/>
</dbReference>
<dbReference type="SMART" id="SM00530">
    <property type="entry name" value="HTH_XRE"/>
    <property type="match status" value="1"/>
</dbReference>
<dbReference type="InterPro" id="IPR043917">
    <property type="entry name" value="DUF5753"/>
</dbReference>
<dbReference type="Proteomes" id="UP000230407">
    <property type="component" value="Unassembled WGS sequence"/>
</dbReference>
<dbReference type="Gene3D" id="1.10.260.40">
    <property type="entry name" value="lambda repressor-like DNA-binding domains"/>
    <property type="match status" value="1"/>
</dbReference>
<keyword evidence="3" id="KW-1185">Reference proteome</keyword>
<dbReference type="AlphaFoldDB" id="A0A2M8LUM0"/>
<evidence type="ECO:0000259" key="1">
    <source>
        <dbReference type="PROSITE" id="PS50943"/>
    </source>
</evidence>
<dbReference type="SUPFAM" id="SSF47413">
    <property type="entry name" value="lambda repressor-like DNA-binding domains"/>
    <property type="match status" value="1"/>
</dbReference>
<evidence type="ECO:0000313" key="2">
    <source>
        <dbReference type="EMBL" id="PJE95640.1"/>
    </source>
</evidence>
<gene>
    <name evidence="2" type="ORF">CUT44_21975</name>
</gene>
<organism evidence="2 3">
    <name type="scientific">Streptomyces carminius</name>
    <dbReference type="NCBI Taxonomy" id="2665496"/>
    <lineage>
        <taxon>Bacteria</taxon>
        <taxon>Bacillati</taxon>
        <taxon>Actinomycetota</taxon>
        <taxon>Actinomycetes</taxon>
        <taxon>Kitasatosporales</taxon>
        <taxon>Streptomycetaceae</taxon>
        <taxon>Streptomyces</taxon>
    </lineage>
</organism>
<dbReference type="EMBL" id="PGGW01000063">
    <property type="protein sequence ID" value="PJE95640.1"/>
    <property type="molecule type" value="Genomic_DNA"/>
</dbReference>
<evidence type="ECO:0000313" key="3">
    <source>
        <dbReference type="Proteomes" id="UP000230407"/>
    </source>
</evidence>
<dbReference type="InterPro" id="IPR010982">
    <property type="entry name" value="Lambda_DNA-bd_dom_sf"/>
</dbReference>
<reference evidence="2 3" key="1">
    <citation type="submission" date="2017-11" db="EMBL/GenBank/DDBJ databases">
        <title>Streptomyces carmine sp. nov., a novel actinomycete isolated from Sophora alopecuroides in Xinjiang, China.</title>
        <authorList>
            <person name="Wang Y."/>
            <person name="Luo X."/>
            <person name="Wan C."/>
            <person name="Zhang L."/>
        </authorList>
    </citation>
    <scope>NUCLEOTIDE SEQUENCE [LARGE SCALE GENOMIC DNA]</scope>
    <source>
        <strain evidence="2 3">TRM SA0054</strain>
    </source>
</reference>
<dbReference type="PROSITE" id="PS50943">
    <property type="entry name" value="HTH_CROC1"/>
    <property type="match status" value="1"/>
</dbReference>
<feature type="domain" description="HTH cro/C1-type" evidence="1">
    <location>
        <begin position="17"/>
        <end position="70"/>
    </location>
</feature>
<dbReference type="Pfam" id="PF13560">
    <property type="entry name" value="HTH_31"/>
    <property type="match status" value="1"/>
</dbReference>